<dbReference type="PANTHER" id="PTHR42878">
    <property type="entry name" value="TWO-COMPONENT HISTIDINE KINASE"/>
    <property type="match status" value="1"/>
</dbReference>
<dbReference type="EC" id="2.7.13.3" evidence="3"/>
<dbReference type="PATRIC" id="fig|1318628.3.peg.574"/>
<dbReference type="InterPro" id="IPR003661">
    <property type="entry name" value="HisK_dim/P_dom"/>
</dbReference>
<dbReference type="InterPro" id="IPR036097">
    <property type="entry name" value="HisK_dim/P_sf"/>
</dbReference>
<evidence type="ECO:0000256" key="3">
    <source>
        <dbReference type="ARBA" id="ARBA00012438"/>
    </source>
</evidence>
<evidence type="ECO:0000256" key="9">
    <source>
        <dbReference type="ARBA" id="ARBA00022989"/>
    </source>
</evidence>
<dbReference type="SUPFAM" id="SSF55874">
    <property type="entry name" value="ATPase domain of HSP90 chaperone/DNA topoisomerase II/histidine kinase"/>
    <property type="match status" value="1"/>
</dbReference>
<dbReference type="InterPro" id="IPR005467">
    <property type="entry name" value="His_kinase_dom"/>
</dbReference>
<keyword evidence="8 13" id="KW-0418">Kinase</keyword>
<evidence type="ECO:0000313" key="14">
    <source>
        <dbReference type="Proteomes" id="UP000016540"/>
    </source>
</evidence>
<dbReference type="RefSeq" id="WP_012136570.1">
    <property type="nucleotide sequence ID" value="NZ_KE007306.1"/>
</dbReference>
<evidence type="ECO:0000256" key="4">
    <source>
        <dbReference type="ARBA" id="ARBA00022475"/>
    </source>
</evidence>
<keyword evidence="5" id="KW-0597">Phosphoprotein</keyword>
<sequence length="583" mass="65047">MESETSGLPRFMALARRLFFASSTSGGGNVEAVPSDVARRITLGVLVFAALLFALLIFLIITFAHRSIEQELTRNNASMVGLVQQVVAEYFSSFSDMGVLVSERPDLIDAVRERDVERVRAHLRALVASHPDNSRAFIADADGVLRYDYPVDTSVLGQDFSYRDWYRGVSEDQRPYLSLIYQRVALDAPYVVALATPISSDGDTLGYLVYQRTVQGLAAWIARYRPRPGAIRMIDRQGTTAQIHADAPSHLWAEHELVHLALAGGTGTGHGVDPENGEESLISYGPVEPFGWAVVVSRPWIAIFATARELGWHIVGFALLALLIIGVMGYFWLRTLMQYQRSLEVRNEVVNDYAEKLQAANKELESFTYSVSHDLRSPLRAMDGFSRILAEEYRAELPEKARRYVGLVRENAVHMGQLVDDLLAFSRLGRHSLKIQSVDPNPIVSAVLEEIVTEEDQNSEIQRQDLEACRADASLLRQVFSNLISNALKYSRKSEHPKITIGCETEGDEVVYYVMDNGVGFDMAYAHKLFGVFQRLHRAEDFPGTGVGLAIVHRIVDRHGGRIWAEARPDHGATFYFSLGASQ</sequence>
<dbReference type="PROSITE" id="PS50109">
    <property type="entry name" value="HIS_KIN"/>
    <property type="match status" value="1"/>
</dbReference>
<dbReference type="SUPFAM" id="SSF103190">
    <property type="entry name" value="Sensory domain-like"/>
    <property type="match status" value="1"/>
</dbReference>
<feature type="transmembrane region" description="Helical" evidence="11">
    <location>
        <begin position="41"/>
        <end position="64"/>
    </location>
</feature>
<accession>R8B4T0</accession>
<dbReference type="GO" id="GO:0030295">
    <property type="term" value="F:protein kinase activator activity"/>
    <property type="evidence" value="ECO:0007669"/>
    <property type="project" value="TreeGrafter"/>
</dbReference>
<dbReference type="GO" id="GO:0005886">
    <property type="term" value="C:plasma membrane"/>
    <property type="evidence" value="ECO:0007669"/>
    <property type="project" value="UniProtKB-SubCell"/>
</dbReference>
<dbReference type="CDD" id="cd18774">
    <property type="entry name" value="PDC2_HK_sensor"/>
    <property type="match status" value="1"/>
</dbReference>
<dbReference type="SMART" id="SM00388">
    <property type="entry name" value="HisKA"/>
    <property type="match status" value="1"/>
</dbReference>
<dbReference type="EMBL" id="ASAD01000006">
    <property type="protein sequence ID" value="EON93610.1"/>
    <property type="molecule type" value="Genomic_DNA"/>
</dbReference>
<comment type="caution">
    <text evidence="13">The sequence shown here is derived from an EMBL/GenBank/DDBJ whole genome shotgun (WGS) entry which is preliminary data.</text>
</comment>
<dbReference type="OrthoDB" id="9808408at2"/>
<gene>
    <name evidence="13" type="ORF">MARLIPOL_02855</name>
</gene>
<feature type="transmembrane region" description="Helical" evidence="11">
    <location>
        <begin position="310"/>
        <end position="333"/>
    </location>
</feature>
<dbReference type="InterPro" id="IPR033479">
    <property type="entry name" value="dCache_1"/>
</dbReference>
<keyword evidence="6" id="KW-0808">Transferase</keyword>
<dbReference type="HOGENOM" id="CLU_467562_0_0_6"/>
<dbReference type="FunFam" id="3.30.565.10:FF:000006">
    <property type="entry name" value="Sensor histidine kinase WalK"/>
    <property type="match status" value="1"/>
</dbReference>
<dbReference type="SUPFAM" id="SSF47384">
    <property type="entry name" value="Homodimeric domain of signal transducing histidine kinase"/>
    <property type="match status" value="1"/>
</dbReference>
<reference evidence="13 14" key="1">
    <citation type="journal article" date="2013" name="Genome Announc.">
        <title>Draft Genome Sequence of the Moderately Halophilic Bacterium Marinobacter lipolyticus Strain SM19.</title>
        <authorList>
            <person name="Papke R.T."/>
            <person name="de la Haba R.R."/>
            <person name="Infante-Dominguez C."/>
            <person name="Perez D."/>
            <person name="Sanchez-Porro C."/>
            <person name="Lapierre P."/>
            <person name="Ventosa A."/>
        </authorList>
    </citation>
    <scope>NUCLEOTIDE SEQUENCE [LARGE SCALE GENOMIC DNA]</scope>
    <source>
        <strain evidence="13 14">SM19</strain>
    </source>
</reference>
<dbReference type="InterPro" id="IPR004358">
    <property type="entry name" value="Sig_transdc_His_kin-like_C"/>
</dbReference>
<keyword evidence="10 11" id="KW-0472">Membrane</keyword>
<dbReference type="Proteomes" id="UP000016540">
    <property type="component" value="Unassembled WGS sequence"/>
</dbReference>
<evidence type="ECO:0000256" key="7">
    <source>
        <dbReference type="ARBA" id="ARBA00022692"/>
    </source>
</evidence>
<keyword evidence="7 11" id="KW-0812">Transmembrane</keyword>
<dbReference type="CDD" id="cd00082">
    <property type="entry name" value="HisKA"/>
    <property type="match status" value="1"/>
</dbReference>
<dbReference type="AlphaFoldDB" id="R8B4T0"/>
<dbReference type="Gene3D" id="3.30.565.10">
    <property type="entry name" value="Histidine kinase-like ATPase, C-terminal domain"/>
    <property type="match status" value="1"/>
</dbReference>
<evidence type="ECO:0000259" key="12">
    <source>
        <dbReference type="PROSITE" id="PS50109"/>
    </source>
</evidence>
<evidence type="ECO:0000256" key="2">
    <source>
        <dbReference type="ARBA" id="ARBA00004651"/>
    </source>
</evidence>
<dbReference type="Pfam" id="PF00512">
    <property type="entry name" value="HisKA"/>
    <property type="match status" value="1"/>
</dbReference>
<dbReference type="CDD" id="cd18773">
    <property type="entry name" value="PDC1_HK_sensor"/>
    <property type="match status" value="1"/>
</dbReference>
<dbReference type="SMART" id="SM00387">
    <property type="entry name" value="HATPase_c"/>
    <property type="match status" value="1"/>
</dbReference>
<evidence type="ECO:0000256" key="6">
    <source>
        <dbReference type="ARBA" id="ARBA00022679"/>
    </source>
</evidence>
<evidence type="ECO:0000256" key="1">
    <source>
        <dbReference type="ARBA" id="ARBA00000085"/>
    </source>
</evidence>
<dbReference type="PANTHER" id="PTHR42878:SF15">
    <property type="entry name" value="BACTERIOPHYTOCHROME"/>
    <property type="match status" value="1"/>
</dbReference>
<dbReference type="Gene3D" id="3.30.450.20">
    <property type="entry name" value="PAS domain"/>
    <property type="match status" value="1"/>
</dbReference>
<comment type="catalytic activity">
    <reaction evidence="1">
        <text>ATP + protein L-histidine = ADP + protein N-phospho-L-histidine.</text>
        <dbReference type="EC" id="2.7.13.3"/>
    </reaction>
</comment>
<evidence type="ECO:0000256" key="11">
    <source>
        <dbReference type="SAM" id="Phobius"/>
    </source>
</evidence>
<organism evidence="13 14">
    <name type="scientific">Marinobacter lipolyticus SM19</name>
    <dbReference type="NCBI Taxonomy" id="1318628"/>
    <lineage>
        <taxon>Bacteria</taxon>
        <taxon>Pseudomonadati</taxon>
        <taxon>Pseudomonadota</taxon>
        <taxon>Gammaproteobacteria</taxon>
        <taxon>Pseudomonadales</taxon>
        <taxon>Marinobacteraceae</taxon>
        <taxon>Marinobacter</taxon>
    </lineage>
</organism>
<dbReference type="Pfam" id="PF02518">
    <property type="entry name" value="HATPase_c"/>
    <property type="match status" value="1"/>
</dbReference>
<dbReference type="PRINTS" id="PR00344">
    <property type="entry name" value="BCTRLSENSOR"/>
</dbReference>
<evidence type="ECO:0000256" key="10">
    <source>
        <dbReference type="ARBA" id="ARBA00023136"/>
    </source>
</evidence>
<dbReference type="InterPro" id="IPR036890">
    <property type="entry name" value="HATPase_C_sf"/>
</dbReference>
<evidence type="ECO:0000256" key="8">
    <source>
        <dbReference type="ARBA" id="ARBA00022777"/>
    </source>
</evidence>
<dbReference type="STRING" id="1318628.MARLIPOL_02855"/>
<dbReference type="eggNOG" id="COG4251">
    <property type="taxonomic scope" value="Bacteria"/>
</dbReference>
<keyword evidence="14" id="KW-1185">Reference proteome</keyword>
<comment type="subcellular location">
    <subcellularLocation>
        <location evidence="2">Cell membrane</location>
        <topology evidence="2">Multi-pass membrane protein</topology>
    </subcellularLocation>
</comment>
<keyword evidence="9 11" id="KW-1133">Transmembrane helix</keyword>
<dbReference type="Gene3D" id="1.10.287.130">
    <property type="match status" value="1"/>
</dbReference>
<dbReference type="InterPro" id="IPR003594">
    <property type="entry name" value="HATPase_dom"/>
</dbReference>
<dbReference type="GO" id="GO:0007234">
    <property type="term" value="P:osmosensory signaling via phosphorelay pathway"/>
    <property type="evidence" value="ECO:0007669"/>
    <property type="project" value="TreeGrafter"/>
</dbReference>
<dbReference type="InterPro" id="IPR050351">
    <property type="entry name" value="BphY/WalK/GraS-like"/>
</dbReference>
<proteinExistence type="predicted"/>
<keyword evidence="4" id="KW-1003">Cell membrane</keyword>
<evidence type="ECO:0000313" key="13">
    <source>
        <dbReference type="EMBL" id="EON93610.1"/>
    </source>
</evidence>
<dbReference type="GO" id="GO:0000156">
    <property type="term" value="F:phosphorelay response regulator activity"/>
    <property type="evidence" value="ECO:0007669"/>
    <property type="project" value="TreeGrafter"/>
</dbReference>
<dbReference type="InterPro" id="IPR029151">
    <property type="entry name" value="Sensor-like_sf"/>
</dbReference>
<dbReference type="Pfam" id="PF02743">
    <property type="entry name" value="dCache_1"/>
    <property type="match status" value="1"/>
</dbReference>
<feature type="domain" description="Histidine kinase" evidence="12">
    <location>
        <begin position="370"/>
        <end position="583"/>
    </location>
</feature>
<dbReference type="GO" id="GO:0000155">
    <property type="term" value="F:phosphorelay sensor kinase activity"/>
    <property type="evidence" value="ECO:0007669"/>
    <property type="project" value="InterPro"/>
</dbReference>
<protein>
    <recommendedName>
        <fullName evidence="3">histidine kinase</fullName>
        <ecNumber evidence="3">2.7.13.3</ecNumber>
    </recommendedName>
</protein>
<evidence type="ECO:0000256" key="5">
    <source>
        <dbReference type="ARBA" id="ARBA00022553"/>
    </source>
</evidence>
<name>R8B4T0_9GAMM</name>